<dbReference type="EMBL" id="MGBG01000013">
    <property type="protein sequence ID" value="OGK64864.1"/>
    <property type="molecule type" value="Genomic_DNA"/>
</dbReference>
<feature type="transmembrane region" description="Helical" evidence="1">
    <location>
        <begin position="228"/>
        <end position="248"/>
    </location>
</feature>
<sequence>MKTLKKLQLVFLVLSAYFIFRFLSQSAHKINLDQLSFDPLNLFLAMIFTIASFFFLVGKIKALYESELPVTNYARLFKTVAKTNLYRYLPGGIWNHAGLALEAASDSGKSLKTTTKLQFLNIAFMVYVGLIFLFFVLPYPINLILLVALVIGLLSLNQLLTWLNRLWKSLKFKQELTFIKFEPKELANIFANNLLFWLFNGLSFVYFLKGIGLINEVGLVKQLYLGASYILAWIAGFLFLPAPAGLGVREAVLGYFLDEAGISLALGVSVSLLYRLFILIRDLGMFVFSLFVRE</sequence>
<dbReference type="Proteomes" id="UP000178450">
    <property type="component" value="Unassembled WGS sequence"/>
</dbReference>
<comment type="caution">
    <text evidence="2">The sequence shown here is derived from an EMBL/GenBank/DDBJ whole genome shotgun (WGS) entry which is preliminary data.</text>
</comment>
<feature type="transmembrane region" description="Helical" evidence="1">
    <location>
        <begin position="119"/>
        <end position="137"/>
    </location>
</feature>
<feature type="transmembrane region" description="Helical" evidence="1">
    <location>
        <begin position="42"/>
        <end position="58"/>
    </location>
</feature>
<keyword evidence="1" id="KW-0812">Transmembrane</keyword>
<protein>
    <recommendedName>
        <fullName evidence="4">Flippase-like domain-containing protein</fullName>
    </recommendedName>
</protein>
<feature type="transmembrane region" description="Helical" evidence="1">
    <location>
        <begin position="260"/>
        <end position="280"/>
    </location>
</feature>
<evidence type="ECO:0000313" key="3">
    <source>
        <dbReference type="Proteomes" id="UP000178450"/>
    </source>
</evidence>
<evidence type="ECO:0000313" key="2">
    <source>
        <dbReference type="EMBL" id="OGK64864.1"/>
    </source>
</evidence>
<keyword evidence="1" id="KW-1133">Transmembrane helix</keyword>
<evidence type="ECO:0008006" key="4">
    <source>
        <dbReference type="Google" id="ProtNLM"/>
    </source>
</evidence>
<reference evidence="2 3" key="1">
    <citation type="journal article" date="2016" name="Nat. Commun.">
        <title>Thousands of microbial genomes shed light on interconnected biogeochemical processes in an aquifer system.</title>
        <authorList>
            <person name="Anantharaman K."/>
            <person name="Brown C.T."/>
            <person name="Hug L.A."/>
            <person name="Sharon I."/>
            <person name="Castelle C.J."/>
            <person name="Probst A.J."/>
            <person name="Thomas B.C."/>
            <person name="Singh A."/>
            <person name="Wilkins M.J."/>
            <person name="Karaoz U."/>
            <person name="Brodie E.L."/>
            <person name="Williams K.H."/>
            <person name="Hubbard S.S."/>
            <person name="Banfield J.F."/>
        </authorList>
    </citation>
    <scope>NUCLEOTIDE SEQUENCE [LARGE SCALE GENOMIC DNA]</scope>
</reference>
<feature type="transmembrane region" description="Helical" evidence="1">
    <location>
        <begin position="143"/>
        <end position="165"/>
    </location>
</feature>
<keyword evidence="1" id="KW-0472">Membrane</keyword>
<organism evidence="2 3">
    <name type="scientific">Candidatus Roizmanbacteria bacterium RIFOXYA1_FULL_41_12</name>
    <dbReference type="NCBI Taxonomy" id="1802082"/>
    <lineage>
        <taxon>Bacteria</taxon>
        <taxon>Candidatus Roizmaniibacteriota</taxon>
    </lineage>
</organism>
<gene>
    <name evidence="2" type="ORF">A2209_04140</name>
</gene>
<accession>A0A1F7KAH9</accession>
<feature type="transmembrane region" description="Helical" evidence="1">
    <location>
        <begin position="186"/>
        <end position="208"/>
    </location>
</feature>
<evidence type="ECO:0000256" key="1">
    <source>
        <dbReference type="SAM" id="Phobius"/>
    </source>
</evidence>
<proteinExistence type="predicted"/>
<name>A0A1F7KAH9_9BACT</name>
<dbReference type="AlphaFoldDB" id="A0A1F7KAH9"/>